<dbReference type="KEGG" id="bsed:DN745_13285"/>
<dbReference type="EMBL" id="CP030032">
    <property type="protein sequence ID" value="AWV90249.1"/>
    <property type="molecule type" value="Genomic_DNA"/>
</dbReference>
<dbReference type="OrthoDB" id="5482536at2"/>
<keyword evidence="3" id="KW-1185">Reference proteome</keyword>
<reference evidence="2 3" key="1">
    <citation type="submission" date="2018-06" db="EMBL/GenBank/DDBJ databases">
        <title>Lujinxingia sediminis gen. nov. sp. nov., a new facultative anaerobic member of the class Deltaproteobacteria, and proposal of Lujinxingaceae fam. nov.</title>
        <authorList>
            <person name="Guo L.-Y."/>
            <person name="Li C.-M."/>
            <person name="Wang S."/>
            <person name="Du Z.-J."/>
        </authorList>
    </citation>
    <scope>NUCLEOTIDE SEQUENCE [LARGE SCALE GENOMIC DNA]</scope>
    <source>
        <strain evidence="2 3">FA350</strain>
    </source>
</reference>
<name>A0A2Z4FMQ3_9DELT</name>
<sequence length="525" mass="59178">MLKKFLQILKGNAPVQDFEGSYLDYLLAKTRPSARARMDACPEHDPLLVVITEILRQLAPEAWAELDKRPLADSQSPPLISETLSGDGPIPPLFAVKDGGEALKETPRDASPEADEDAPSDASKKAPSSSPAEVMDSCDSGNLPAADMSVDDLEITAEPVGKADLSDPNILRAGRIFLGLLIENDRLPTEMQLTAAEIMLSRDLLLGYFVKNEQFESHAQELLGLVEQKFNEASFSQARILLRLFQTDRATRINNDRNLYYEEMILRMGVRRRNKIRSAQMSEYNDLVAHAWASSEENPAPNAQLDAQLLAATTWLHETLHITCHVFTRDPAELAAWREFASVSKRDGAEDIFLRYLPPRRWRPISAGVQSPTELLQAHVSASTVKQFMIRQLKSAYFVLRAVGDTGLEAFLDSFFSWTEERFDLDFVQLMPRMYRETMGEKKLIDQVFDVFFNRYLKKDAARALASFDEDAILKATQEVVEALSDLDYNKIPAGHYDFGGLILDRLFGVEYPEPEFAFKLHRLT</sequence>
<feature type="compositionally biased region" description="Basic and acidic residues" evidence="1">
    <location>
        <begin position="98"/>
        <end position="111"/>
    </location>
</feature>
<evidence type="ECO:0000256" key="1">
    <source>
        <dbReference type="SAM" id="MobiDB-lite"/>
    </source>
</evidence>
<organism evidence="2 3">
    <name type="scientific">Bradymonas sediminis</name>
    <dbReference type="NCBI Taxonomy" id="1548548"/>
    <lineage>
        <taxon>Bacteria</taxon>
        <taxon>Deltaproteobacteria</taxon>
        <taxon>Bradymonadales</taxon>
        <taxon>Bradymonadaceae</taxon>
        <taxon>Bradymonas</taxon>
    </lineage>
</organism>
<dbReference type="RefSeq" id="WP_111335552.1">
    <property type="nucleotide sequence ID" value="NZ_CP030032.1"/>
</dbReference>
<feature type="compositionally biased region" description="Polar residues" evidence="1">
    <location>
        <begin position="73"/>
        <end position="84"/>
    </location>
</feature>
<accession>A0A2Z4FMQ3</accession>
<feature type="region of interest" description="Disordered" evidence="1">
    <location>
        <begin position="69"/>
        <end position="146"/>
    </location>
</feature>
<dbReference type="Proteomes" id="UP000249799">
    <property type="component" value="Chromosome"/>
</dbReference>
<proteinExistence type="predicted"/>
<evidence type="ECO:0000313" key="3">
    <source>
        <dbReference type="Proteomes" id="UP000249799"/>
    </source>
</evidence>
<gene>
    <name evidence="2" type="ORF">DN745_13285</name>
</gene>
<protein>
    <submittedName>
        <fullName evidence="2">Uncharacterized protein</fullName>
    </submittedName>
</protein>
<dbReference type="AlphaFoldDB" id="A0A2Z4FMQ3"/>
<evidence type="ECO:0000313" key="2">
    <source>
        <dbReference type="EMBL" id="AWV90249.1"/>
    </source>
</evidence>